<feature type="domain" description="Homing endonuclease LAGLIDADG" evidence="1">
    <location>
        <begin position="24"/>
        <end position="201"/>
    </location>
</feature>
<dbReference type="GO" id="GO:0045292">
    <property type="term" value="P:mRNA cis splicing, via spliceosome"/>
    <property type="evidence" value="ECO:0007669"/>
    <property type="project" value="TreeGrafter"/>
</dbReference>
<keyword evidence="2" id="KW-0496">Mitochondrion</keyword>
<evidence type="ECO:0000259" key="1">
    <source>
        <dbReference type="Pfam" id="PF03161"/>
    </source>
</evidence>
<reference evidence="2" key="1">
    <citation type="submission" date="2002-11" db="EMBL/GenBank/DDBJ databases">
        <authorList>
            <person name="Lang F.B.F."/>
        </authorList>
    </citation>
    <scope>NUCLEOTIDE SEQUENCE</scope>
    <source>
        <strain evidence="2">JEL15</strain>
    </source>
</reference>
<dbReference type="SUPFAM" id="SSF55608">
    <property type="entry name" value="Homing endonucleases"/>
    <property type="match status" value="1"/>
</dbReference>
<reference evidence="2" key="2">
    <citation type="journal article" date="2003" name="Nucleic Acids Res.">
        <title>Evolution of monoblepharidalean fungi based on complete mitochondrial genome sequences.</title>
        <authorList>
            <person name="Bullerwell C.E."/>
            <person name="Forget L."/>
            <person name="Lang B.F."/>
        </authorList>
    </citation>
    <scope>NUCLEOTIDE SEQUENCE</scope>
    <source>
        <strain evidence="2">JEL15</strain>
    </source>
</reference>
<dbReference type="GO" id="GO:0004519">
    <property type="term" value="F:endonuclease activity"/>
    <property type="evidence" value="ECO:0007669"/>
    <property type="project" value="InterPro"/>
</dbReference>
<geneLocation type="mitochondrion" evidence="2"/>
<protein>
    <submittedName>
        <fullName evidence="2">Orf221</fullName>
    </submittedName>
</protein>
<dbReference type="InterPro" id="IPR004860">
    <property type="entry name" value="LAGLIDADG_dom"/>
</dbReference>
<dbReference type="InterPro" id="IPR052500">
    <property type="entry name" value="Chloro/Mito_RNA_Process"/>
</dbReference>
<evidence type="ECO:0000313" key="2">
    <source>
        <dbReference type="EMBL" id="AAO64967.1"/>
    </source>
</evidence>
<gene>
    <name evidence="2" type="primary">orf221</name>
</gene>
<dbReference type="RefSeq" id="NP_803522.1">
    <property type="nucleotide sequence ID" value="NC_004624.1"/>
</dbReference>
<dbReference type="Gene3D" id="3.10.28.10">
    <property type="entry name" value="Homing endonucleases"/>
    <property type="match status" value="2"/>
</dbReference>
<dbReference type="GO" id="GO:0000373">
    <property type="term" value="P:Group II intron splicing"/>
    <property type="evidence" value="ECO:0007669"/>
    <property type="project" value="TreeGrafter"/>
</dbReference>
<organism evidence="2">
    <name type="scientific">Monoblepharella sp. JEL15</name>
    <dbReference type="NCBI Taxonomy" id="224130"/>
    <lineage>
        <taxon>Eukaryota</taxon>
        <taxon>Fungi</taxon>
        <taxon>Fungi incertae sedis</taxon>
        <taxon>Chytridiomycota</taxon>
        <taxon>Chytridiomycota incertae sedis</taxon>
        <taxon>Monoblepharidomycetes</taxon>
        <taxon>Monoblepharidales</taxon>
        <taxon>Monoblepharidaceae</taxon>
        <taxon>Monoblepharella</taxon>
    </lineage>
</organism>
<dbReference type="GeneID" id="806856"/>
<proteinExistence type="predicted"/>
<dbReference type="PANTHER" id="PTHR47539">
    <property type="entry name" value="PENTATRICOPEPTIDE REPEAT-CONTAINING PROTEIN OTP51, CHLOROPLASTIC"/>
    <property type="match status" value="1"/>
</dbReference>
<accession>Q85MB5</accession>
<dbReference type="AlphaFoldDB" id="Q85MB5"/>
<dbReference type="EMBL" id="AY182007">
    <property type="protein sequence ID" value="AAO64967.1"/>
    <property type="molecule type" value="Genomic_DNA"/>
</dbReference>
<name>Q85MB5_9FUNG</name>
<dbReference type="PANTHER" id="PTHR47539:SF1">
    <property type="entry name" value="PENTATRICOPEPTIDE REPEAT-CONTAINING PROTEIN OTP51, CHLOROPLASTIC"/>
    <property type="match status" value="1"/>
</dbReference>
<dbReference type="InterPro" id="IPR027434">
    <property type="entry name" value="Homing_endonucl"/>
</dbReference>
<sequence length="221" mass="25060">MNNSDFVLLSLGPISASLSDEQRDAVIGTMLGDASMEYSGTKNPRLRFEQLYPDRESYINSLYILFKDFTGTPPRIVERKPDKRTGKIYRTISFKTRSMVSLNFFYELFYATSSNGTRTKIVPITIKDLLNPRVLAYWIMDDGNMITSGGTQLCTDSFTKDEVILLEQAIQSNFKLHTRLEEHGVGSGKWRIIIPVRQVTSLASIVGPYMHSSLKYKVHGL</sequence>
<dbReference type="Pfam" id="PF03161">
    <property type="entry name" value="LAGLIDADG_2"/>
    <property type="match status" value="1"/>
</dbReference>